<dbReference type="InterPro" id="IPR000160">
    <property type="entry name" value="GGDEF_dom"/>
</dbReference>
<dbReference type="GO" id="GO:0005886">
    <property type="term" value="C:plasma membrane"/>
    <property type="evidence" value="ECO:0007669"/>
    <property type="project" value="TreeGrafter"/>
</dbReference>
<protein>
    <submittedName>
        <fullName evidence="3">Diguanylate cyclase (GGDEF)-like protein</fullName>
    </submittedName>
</protein>
<dbReference type="GO" id="GO:0052621">
    <property type="term" value="F:diguanylate cyclase activity"/>
    <property type="evidence" value="ECO:0007669"/>
    <property type="project" value="TreeGrafter"/>
</dbReference>
<dbReference type="Proteomes" id="UP000320876">
    <property type="component" value="Unassembled WGS sequence"/>
</dbReference>
<dbReference type="SUPFAM" id="SSF55073">
    <property type="entry name" value="Nucleotide cyclase"/>
    <property type="match status" value="1"/>
</dbReference>
<comment type="caution">
    <text evidence="3">The sequence shown here is derived from an EMBL/GenBank/DDBJ whole genome shotgun (WGS) entry which is preliminary data.</text>
</comment>
<dbReference type="CDD" id="cd01949">
    <property type="entry name" value="GGDEF"/>
    <property type="match status" value="1"/>
</dbReference>
<dbReference type="PANTHER" id="PTHR45138">
    <property type="entry name" value="REGULATORY COMPONENTS OF SENSORY TRANSDUCTION SYSTEM"/>
    <property type="match status" value="1"/>
</dbReference>
<dbReference type="GO" id="GO:1902201">
    <property type="term" value="P:negative regulation of bacterial-type flagellum-dependent cell motility"/>
    <property type="evidence" value="ECO:0007669"/>
    <property type="project" value="TreeGrafter"/>
</dbReference>
<dbReference type="InterPro" id="IPR029787">
    <property type="entry name" value="Nucleotide_cyclase"/>
</dbReference>
<dbReference type="Gene3D" id="3.30.70.270">
    <property type="match status" value="1"/>
</dbReference>
<dbReference type="PANTHER" id="PTHR45138:SF9">
    <property type="entry name" value="DIGUANYLATE CYCLASE DGCM-RELATED"/>
    <property type="match status" value="1"/>
</dbReference>
<name>A0A542DKQ9_AMYCI</name>
<feature type="domain" description="GGDEF" evidence="2">
    <location>
        <begin position="114"/>
        <end position="251"/>
    </location>
</feature>
<dbReference type="Pfam" id="PF00990">
    <property type="entry name" value="GGDEF"/>
    <property type="match status" value="1"/>
</dbReference>
<dbReference type="InterPro" id="IPR043128">
    <property type="entry name" value="Rev_trsase/Diguanyl_cyclase"/>
</dbReference>
<keyword evidence="4" id="KW-1185">Reference proteome</keyword>
<feature type="compositionally biased region" description="Basic and acidic residues" evidence="1">
    <location>
        <begin position="1"/>
        <end position="15"/>
    </location>
</feature>
<evidence type="ECO:0000313" key="3">
    <source>
        <dbReference type="EMBL" id="TQJ03515.1"/>
    </source>
</evidence>
<reference evidence="3 4" key="1">
    <citation type="submission" date="2019-06" db="EMBL/GenBank/DDBJ databases">
        <title>Sequencing the genomes of 1000 actinobacteria strains.</title>
        <authorList>
            <person name="Klenk H.-P."/>
        </authorList>
    </citation>
    <scope>NUCLEOTIDE SEQUENCE [LARGE SCALE GENOMIC DNA]</scope>
    <source>
        <strain evidence="3 4">DSM 45679</strain>
    </source>
</reference>
<sequence>MPGDGGDPHNGRDDQDGQDGQDTDLLAVHQSIAELYAAQGRWQRAYEHLRSALDLARCHRPVPPDPPDHCLLEVERLRREHARAREESLTDVLTATYNRRYLDHRLAELRAEPGGAALAMVDLDLFKDVNDSFGHRIGDQVLRQVVALVQQGLPAGACCARYGGEEFVLVLPGARTGAAVALAERARARIAEHGWGQLSAGLAVTVSIGVAQPRECGPARVTDPHEQLVEADTLLYAAKRAGRNLVAYRECGEIHIVRTVRSGNLTQFHGRDQFVSLDRG</sequence>
<organism evidence="3 4">
    <name type="scientific">Amycolatopsis cihanbeyliensis</name>
    <dbReference type="NCBI Taxonomy" id="1128664"/>
    <lineage>
        <taxon>Bacteria</taxon>
        <taxon>Bacillati</taxon>
        <taxon>Actinomycetota</taxon>
        <taxon>Actinomycetes</taxon>
        <taxon>Pseudonocardiales</taxon>
        <taxon>Pseudonocardiaceae</taxon>
        <taxon>Amycolatopsis</taxon>
    </lineage>
</organism>
<dbReference type="FunFam" id="3.30.70.270:FF:000001">
    <property type="entry name" value="Diguanylate cyclase domain protein"/>
    <property type="match status" value="1"/>
</dbReference>
<proteinExistence type="predicted"/>
<dbReference type="PROSITE" id="PS50887">
    <property type="entry name" value="GGDEF"/>
    <property type="match status" value="1"/>
</dbReference>
<dbReference type="NCBIfam" id="TIGR00254">
    <property type="entry name" value="GGDEF"/>
    <property type="match status" value="1"/>
</dbReference>
<dbReference type="EMBL" id="VFML01000001">
    <property type="protein sequence ID" value="TQJ03515.1"/>
    <property type="molecule type" value="Genomic_DNA"/>
</dbReference>
<feature type="region of interest" description="Disordered" evidence="1">
    <location>
        <begin position="1"/>
        <end position="21"/>
    </location>
</feature>
<dbReference type="SMART" id="SM00267">
    <property type="entry name" value="GGDEF"/>
    <property type="match status" value="1"/>
</dbReference>
<dbReference type="GO" id="GO:0043709">
    <property type="term" value="P:cell adhesion involved in single-species biofilm formation"/>
    <property type="evidence" value="ECO:0007669"/>
    <property type="project" value="TreeGrafter"/>
</dbReference>
<evidence type="ECO:0000259" key="2">
    <source>
        <dbReference type="PROSITE" id="PS50887"/>
    </source>
</evidence>
<gene>
    <name evidence="3" type="ORF">FB471_3277</name>
</gene>
<dbReference type="InterPro" id="IPR050469">
    <property type="entry name" value="Diguanylate_Cyclase"/>
</dbReference>
<dbReference type="OrthoDB" id="23692at2"/>
<evidence type="ECO:0000256" key="1">
    <source>
        <dbReference type="SAM" id="MobiDB-lite"/>
    </source>
</evidence>
<accession>A0A542DKQ9</accession>
<evidence type="ECO:0000313" key="4">
    <source>
        <dbReference type="Proteomes" id="UP000320876"/>
    </source>
</evidence>
<dbReference type="AlphaFoldDB" id="A0A542DKQ9"/>